<dbReference type="GO" id="GO:0004601">
    <property type="term" value="F:peroxidase activity"/>
    <property type="evidence" value="ECO:0007669"/>
    <property type="project" value="InterPro"/>
</dbReference>
<comment type="caution">
    <text evidence="2">The sequence shown here is derived from an EMBL/GenBank/DDBJ whole genome shotgun (WGS) entry which is preliminary data.</text>
</comment>
<sequence length="141" mass="14360">MGISKGSAQWNGGLKDGQGVMKPAHAPEAPFSLGTRFEGKQGSNPEELIGAALSGCFSMALSLGLETAGLKPTSIKTSADVQLDKQGAGFAITTIALTSEAIVPGASDEQFQKIAEETKKGCPVSKALAGVNITLKASLAR</sequence>
<dbReference type="InterPro" id="IPR052707">
    <property type="entry name" value="OsmC_Ohr_Peroxiredoxin"/>
</dbReference>
<feature type="compositionally biased region" description="Polar residues" evidence="1">
    <location>
        <begin position="1"/>
        <end position="10"/>
    </location>
</feature>
<evidence type="ECO:0000256" key="1">
    <source>
        <dbReference type="SAM" id="MobiDB-lite"/>
    </source>
</evidence>
<dbReference type="InterPro" id="IPR003718">
    <property type="entry name" value="OsmC/Ohr_fam"/>
</dbReference>
<evidence type="ECO:0000313" key="2">
    <source>
        <dbReference type="EMBL" id="OJH39040.1"/>
    </source>
</evidence>
<dbReference type="InterPro" id="IPR036102">
    <property type="entry name" value="OsmC/Ohrsf"/>
</dbReference>
<dbReference type="SUPFAM" id="SSF82784">
    <property type="entry name" value="OsmC-like"/>
    <property type="match status" value="1"/>
</dbReference>
<dbReference type="InterPro" id="IPR015946">
    <property type="entry name" value="KH_dom-like_a/b"/>
</dbReference>
<gene>
    <name evidence="2" type="ORF">BON30_21785</name>
</gene>
<dbReference type="STRING" id="83449.BON30_21785"/>
<dbReference type="PANTHER" id="PTHR42830">
    <property type="entry name" value="OSMOTICALLY INDUCIBLE FAMILY PROTEIN"/>
    <property type="match status" value="1"/>
</dbReference>
<reference evidence="2 3" key="2">
    <citation type="submission" date="2016-12" db="EMBL/GenBank/DDBJ databases">
        <title>Draft Genome Sequence of Cystobacter ferrugineus Strain Cbfe23.</title>
        <authorList>
            <person name="Akbar S."/>
            <person name="Dowd S.E."/>
            <person name="Stevens D.C."/>
        </authorList>
    </citation>
    <scope>NUCLEOTIDE SEQUENCE [LARGE SCALE GENOMIC DNA]</scope>
    <source>
        <strain evidence="2 3">Cbfe23</strain>
    </source>
</reference>
<keyword evidence="3" id="KW-1185">Reference proteome</keyword>
<protein>
    <submittedName>
        <fullName evidence="2">Peroxiredoxin</fullName>
    </submittedName>
</protein>
<dbReference type="AlphaFoldDB" id="A0A1L9B9U3"/>
<dbReference type="EMBL" id="MPIN01000005">
    <property type="protein sequence ID" value="OJH39040.1"/>
    <property type="molecule type" value="Genomic_DNA"/>
</dbReference>
<dbReference type="RefSeq" id="WP_071900479.1">
    <property type="nucleotide sequence ID" value="NZ_MPIN01000005.1"/>
</dbReference>
<dbReference type="PANTHER" id="PTHR42830:SF1">
    <property type="entry name" value="OSMOTICALLY INDUCIBLE FAMILY PROTEIN"/>
    <property type="match status" value="1"/>
</dbReference>
<dbReference type="GO" id="GO:0006979">
    <property type="term" value="P:response to oxidative stress"/>
    <property type="evidence" value="ECO:0007669"/>
    <property type="project" value="InterPro"/>
</dbReference>
<proteinExistence type="predicted"/>
<accession>A0A1L9B9U3</accession>
<dbReference type="Gene3D" id="3.30.300.20">
    <property type="match status" value="1"/>
</dbReference>
<dbReference type="NCBIfam" id="TIGR03562">
    <property type="entry name" value="osmo_induc_OsmC"/>
    <property type="match status" value="1"/>
</dbReference>
<feature type="region of interest" description="Disordered" evidence="1">
    <location>
        <begin position="1"/>
        <end position="42"/>
    </location>
</feature>
<reference evidence="3" key="1">
    <citation type="submission" date="2016-11" db="EMBL/GenBank/DDBJ databases">
        <authorList>
            <person name="Shukria A."/>
            <person name="Stevens D.C."/>
        </authorList>
    </citation>
    <scope>NUCLEOTIDE SEQUENCE [LARGE SCALE GENOMIC DNA]</scope>
    <source>
        <strain evidence="3">Cbfe23</strain>
    </source>
</reference>
<organism evidence="2 3">
    <name type="scientific">Cystobacter ferrugineus</name>
    <dbReference type="NCBI Taxonomy" id="83449"/>
    <lineage>
        <taxon>Bacteria</taxon>
        <taxon>Pseudomonadati</taxon>
        <taxon>Myxococcota</taxon>
        <taxon>Myxococcia</taxon>
        <taxon>Myxococcales</taxon>
        <taxon>Cystobacterineae</taxon>
        <taxon>Archangiaceae</taxon>
        <taxon>Cystobacter</taxon>
    </lineage>
</organism>
<dbReference type="Pfam" id="PF02566">
    <property type="entry name" value="OsmC"/>
    <property type="match status" value="1"/>
</dbReference>
<dbReference type="OrthoDB" id="9807532at2"/>
<name>A0A1L9B9U3_9BACT</name>
<dbReference type="Proteomes" id="UP000182229">
    <property type="component" value="Unassembled WGS sequence"/>
</dbReference>
<dbReference type="InterPro" id="IPR019904">
    <property type="entry name" value="Peroxiredoxin_OsmC"/>
</dbReference>
<evidence type="ECO:0000313" key="3">
    <source>
        <dbReference type="Proteomes" id="UP000182229"/>
    </source>
</evidence>